<evidence type="ECO:0000256" key="6">
    <source>
        <dbReference type="PROSITE-ProRule" id="PRU00169"/>
    </source>
</evidence>
<dbReference type="InterPro" id="IPR011006">
    <property type="entry name" value="CheY-like_superfamily"/>
</dbReference>
<evidence type="ECO:0000313" key="13">
    <source>
        <dbReference type="Proteomes" id="UP000199693"/>
    </source>
</evidence>
<evidence type="ECO:0000313" key="11">
    <source>
        <dbReference type="EMBL" id="SNT54289.1"/>
    </source>
</evidence>
<keyword evidence="5 10" id="KW-0418">Kinase</keyword>
<evidence type="ECO:0000313" key="10">
    <source>
        <dbReference type="EMBL" id="SDK91771.1"/>
    </source>
</evidence>
<dbReference type="CDD" id="cd00156">
    <property type="entry name" value="REC"/>
    <property type="match status" value="1"/>
</dbReference>
<reference evidence="10 13" key="1">
    <citation type="submission" date="2016-10" db="EMBL/GenBank/DDBJ databases">
        <authorList>
            <person name="de Groot N.N."/>
        </authorList>
    </citation>
    <scope>NUCLEOTIDE SEQUENCE [LARGE SCALE GENOMIC DNA]</scope>
    <source>
        <strain evidence="10 13">CCM 7361</strain>
    </source>
</reference>
<dbReference type="Gene3D" id="3.30.565.10">
    <property type="entry name" value="Histidine kinase-like ATPase, C-terminal domain"/>
    <property type="match status" value="1"/>
</dbReference>
<dbReference type="EMBL" id="FZPC01000047">
    <property type="protein sequence ID" value="SNT54289.1"/>
    <property type="molecule type" value="Genomic_DNA"/>
</dbReference>
<dbReference type="GO" id="GO:0005886">
    <property type="term" value="C:plasma membrane"/>
    <property type="evidence" value="ECO:0007669"/>
    <property type="project" value="TreeGrafter"/>
</dbReference>
<dbReference type="SUPFAM" id="SSF52172">
    <property type="entry name" value="CheY-like"/>
    <property type="match status" value="1"/>
</dbReference>
<dbReference type="InterPro" id="IPR036890">
    <property type="entry name" value="HATPase_C_sf"/>
</dbReference>
<evidence type="ECO:0000256" key="7">
    <source>
        <dbReference type="SAM" id="Phobius"/>
    </source>
</evidence>
<dbReference type="CDD" id="cd00082">
    <property type="entry name" value="HisKA"/>
    <property type="match status" value="1"/>
</dbReference>
<keyword evidence="7" id="KW-0472">Membrane</keyword>
<dbReference type="GO" id="GO:0000155">
    <property type="term" value="F:phosphorelay sensor kinase activity"/>
    <property type="evidence" value="ECO:0007669"/>
    <property type="project" value="InterPro"/>
</dbReference>
<keyword evidence="7" id="KW-1133">Transmembrane helix</keyword>
<dbReference type="Gene3D" id="1.10.287.130">
    <property type="match status" value="1"/>
</dbReference>
<reference evidence="11 12" key="2">
    <citation type="submission" date="2017-06" db="EMBL/GenBank/DDBJ databases">
        <authorList>
            <person name="Varghese N."/>
            <person name="Submissions S."/>
        </authorList>
    </citation>
    <scope>NUCLEOTIDE SEQUENCE [LARGE SCALE GENOMIC DNA]</scope>
    <source>
        <strain evidence="11 12">RLD-1</strain>
    </source>
</reference>
<evidence type="ECO:0000256" key="4">
    <source>
        <dbReference type="ARBA" id="ARBA00022679"/>
    </source>
</evidence>
<feature type="transmembrane region" description="Helical" evidence="7">
    <location>
        <begin position="282"/>
        <end position="300"/>
    </location>
</feature>
<feature type="transmembrane region" description="Helical" evidence="7">
    <location>
        <begin position="252"/>
        <end position="270"/>
    </location>
</feature>
<dbReference type="Gene3D" id="3.40.50.2300">
    <property type="match status" value="1"/>
</dbReference>
<dbReference type="InterPro" id="IPR011622">
    <property type="entry name" value="7TMR_DISM_rcpt_extracell_dom2"/>
</dbReference>
<dbReference type="InterPro" id="IPR004358">
    <property type="entry name" value="Sig_transdc_His_kin-like_C"/>
</dbReference>
<feature type="transmembrane region" description="Helical" evidence="7">
    <location>
        <begin position="6"/>
        <end position="28"/>
    </location>
</feature>
<sequence length="892" mass="98188">MRPDPRAAFTALLGCLALLLVVGVSLLLNRGDLQEPHIDLTRAAQVLEEAPGQLLTPAQAWRLQGWQPADARSLAAPRRESTLWLRLRLTNPDAIAWERWLEVAPWRVGEVDLYRLDAAGERVVGHWHIGPSVPLAERSLHSRRNLLPVALAPEESRELLLRVHSENRRSLALNLWDMGAVLAQDNLEQLTQSMLLGCVLTLAVLLLLRLDWSFAMLALWLGAAYAMEAEKEGYLAFHLFSGLSAHGPGMRIAFWLVSLVGFLVAARRLLGLAGQGTWRRLYLAGIFACLALLVALPVLGNNQARTLNLALSLCVLACWPLSLLSLRLRGDFCRQVLVALFLLSWAESFWFTLSYVINRGYSGLFSIDALMLRLSVIVGIIGLFSLQQQMRKQWMERESLQSERRQNARLEEAVSRRTAELQAALVKAKDANQARVEFLGRVSHDLRSPLTSIIGYAQLLQEEGGRGTRKAGVILRSASHMLALVNDLIDHARGVSSDQLDVQPVYIHGLLDAVAMDAHILARRNRNAFRLTLAGDIPTVLQLDAKRLRQVLINLLDNAAKFTHDGRIGLQVEATERAPQAGLAQLRFCVSDTGCGIPAEDLPKLFTPFFRGAGGDVEGAGLGLAIVEHWVQLMGGRVRVQSAPGEGTRASFELTLAVGTEQDMQQPQLFDLPMKTLPVRGEGRLVWVVEDNADIRDMLVDLLVASRFRVEAAVDGGDCRERLMAPGGQRPDLVLTDYLMPRCNGGELLRALRERWPDLPVVLMSATQQTMQSLGQAGGLPFDASLVKPISLADLGATLAQLLHLRGGLGAVDEKHDRRQEALAEQLKSLTPGQQQQLQALVEAGAVTDLIEWSRTLADSCQGLAVHLRELAETGDLDSIEKTMGWLLESGQ</sequence>
<dbReference type="InterPro" id="IPR005467">
    <property type="entry name" value="His_kinase_dom"/>
</dbReference>
<feature type="domain" description="Histidine kinase" evidence="8">
    <location>
        <begin position="441"/>
        <end position="658"/>
    </location>
</feature>
<feature type="modified residue" description="4-aspartylphosphate" evidence="6">
    <location>
        <position position="737"/>
    </location>
</feature>
<evidence type="ECO:0000256" key="2">
    <source>
        <dbReference type="ARBA" id="ARBA00012438"/>
    </source>
</evidence>
<evidence type="ECO:0000256" key="5">
    <source>
        <dbReference type="ARBA" id="ARBA00022777"/>
    </source>
</evidence>
<dbReference type="Gene3D" id="2.60.40.2380">
    <property type="match status" value="1"/>
</dbReference>
<name>A0A239NJI8_9PSED</name>
<dbReference type="AlphaFoldDB" id="A0A239NJI8"/>
<keyword evidence="3 6" id="KW-0597">Phosphoprotein</keyword>
<dbReference type="Pfam" id="PF00512">
    <property type="entry name" value="HisKA"/>
    <property type="match status" value="1"/>
</dbReference>
<dbReference type="Pfam" id="PF07696">
    <property type="entry name" value="7TMR-DISMED2"/>
    <property type="match status" value="1"/>
</dbReference>
<feature type="transmembrane region" description="Helical" evidence="7">
    <location>
        <begin position="336"/>
        <end position="357"/>
    </location>
</feature>
<feature type="transmembrane region" description="Helical" evidence="7">
    <location>
        <begin position="306"/>
        <end position="324"/>
    </location>
</feature>
<dbReference type="EC" id="2.7.13.3" evidence="2"/>
<protein>
    <recommendedName>
        <fullName evidence="2">histidine kinase</fullName>
        <ecNumber evidence="2">2.7.13.3</ecNumber>
    </recommendedName>
</protein>
<dbReference type="EMBL" id="FNEC01000058">
    <property type="protein sequence ID" value="SDK91771.1"/>
    <property type="molecule type" value="Genomic_DNA"/>
</dbReference>
<evidence type="ECO:0000256" key="3">
    <source>
        <dbReference type="ARBA" id="ARBA00022553"/>
    </source>
</evidence>
<feature type="transmembrane region" description="Helical" evidence="7">
    <location>
        <begin position="363"/>
        <end position="386"/>
    </location>
</feature>
<comment type="catalytic activity">
    <reaction evidence="1">
        <text>ATP + protein L-histidine = ADP + protein N-phospho-L-histidine.</text>
        <dbReference type="EC" id="2.7.13.3"/>
    </reaction>
</comment>
<dbReference type="SMART" id="SM00387">
    <property type="entry name" value="HATPase_c"/>
    <property type="match status" value="1"/>
</dbReference>
<dbReference type="Pfam" id="PF00072">
    <property type="entry name" value="Response_reg"/>
    <property type="match status" value="1"/>
</dbReference>
<dbReference type="SMART" id="SM00448">
    <property type="entry name" value="REC"/>
    <property type="match status" value="1"/>
</dbReference>
<feature type="transmembrane region" description="Helical" evidence="7">
    <location>
        <begin position="194"/>
        <end position="221"/>
    </location>
</feature>
<dbReference type="PRINTS" id="PR00344">
    <property type="entry name" value="BCTRLSENSOR"/>
</dbReference>
<keyword evidence="12" id="KW-1185">Reference proteome</keyword>
<gene>
    <name evidence="10" type="ORF">SAMN05216189_105810</name>
    <name evidence="11" type="ORF">SAMN06295949_1479</name>
</gene>
<evidence type="ECO:0000259" key="9">
    <source>
        <dbReference type="PROSITE" id="PS50110"/>
    </source>
</evidence>
<dbReference type="InterPro" id="IPR001789">
    <property type="entry name" value="Sig_transdc_resp-reg_receiver"/>
</dbReference>
<dbReference type="Pfam" id="PF02518">
    <property type="entry name" value="HATPase_c"/>
    <property type="match status" value="1"/>
</dbReference>
<evidence type="ECO:0000313" key="12">
    <source>
        <dbReference type="Proteomes" id="UP000198309"/>
    </source>
</evidence>
<keyword evidence="7" id="KW-0812">Transmembrane</keyword>
<dbReference type="SUPFAM" id="SSF47384">
    <property type="entry name" value="Homodimeric domain of signal transducing histidine kinase"/>
    <property type="match status" value="1"/>
</dbReference>
<dbReference type="PROSITE" id="PS50109">
    <property type="entry name" value="HIS_KIN"/>
    <property type="match status" value="1"/>
</dbReference>
<dbReference type="Proteomes" id="UP000198309">
    <property type="component" value="Unassembled WGS sequence"/>
</dbReference>
<dbReference type="SMART" id="SM00388">
    <property type="entry name" value="HisKA"/>
    <property type="match status" value="1"/>
</dbReference>
<organism evidence="10 13">
    <name type="scientific">Pseudomonas delhiensis</name>
    <dbReference type="NCBI Taxonomy" id="366289"/>
    <lineage>
        <taxon>Bacteria</taxon>
        <taxon>Pseudomonadati</taxon>
        <taxon>Pseudomonadota</taxon>
        <taxon>Gammaproteobacteria</taxon>
        <taxon>Pseudomonadales</taxon>
        <taxon>Pseudomonadaceae</taxon>
        <taxon>Pseudomonas</taxon>
    </lineage>
</organism>
<evidence type="ECO:0000259" key="8">
    <source>
        <dbReference type="PROSITE" id="PS50109"/>
    </source>
</evidence>
<dbReference type="SUPFAM" id="SSF55874">
    <property type="entry name" value="ATPase domain of HSP90 chaperone/DNA topoisomerase II/histidine kinase"/>
    <property type="match status" value="1"/>
</dbReference>
<dbReference type="CDD" id="cd16922">
    <property type="entry name" value="HATPase_EvgS-ArcB-TorS-like"/>
    <property type="match status" value="1"/>
</dbReference>
<dbReference type="InterPro" id="IPR003594">
    <property type="entry name" value="HATPase_dom"/>
</dbReference>
<dbReference type="PROSITE" id="PS50110">
    <property type="entry name" value="RESPONSE_REGULATORY"/>
    <property type="match status" value="1"/>
</dbReference>
<dbReference type="InterPro" id="IPR003661">
    <property type="entry name" value="HisK_dim/P_dom"/>
</dbReference>
<feature type="domain" description="Response regulatory" evidence="9">
    <location>
        <begin position="685"/>
        <end position="803"/>
    </location>
</feature>
<evidence type="ECO:0000256" key="1">
    <source>
        <dbReference type="ARBA" id="ARBA00000085"/>
    </source>
</evidence>
<accession>A0A239NJI8</accession>
<dbReference type="PANTHER" id="PTHR43047:SF72">
    <property type="entry name" value="OSMOSENSING HISTIDINE PROTEIN KINASE SLN1"/>
    <property type="match status" value="1"/>
</dbReference>
<keyword evidence="4" id="KW-0808">Transferase</keyword>
<dbReference type="RefSeq" id="WP_089394689.1">
    <property type="nucleotide sequence ID" value="NZ_FNEC01000058.1"/>
</dbReference>
<proteinExistence type="predicted"/>
<dbReference type="PANTHER" id="PTHR43047">
    <property type="entry name" value="TWO-COMPONENT HISTIDINE PROTEIN KINASE"/>
    <property type="match status" value="1"/>
</dbReference>
<dbReference type="Proteomes" id="UP000199693">
    <property type="component" value="Unassembled WGS sequence"/>
</dbReference>
<dbReference type="GO" id="GO:0009927">
    <property type="term" value="F:histidine phosphotransfer kinase activity"/>
    <property type="evidence" value="ECO:0007669"/>
    <property type="project" value="TreeGrafter"/>
</dbReference>
<dbReference type="InterPro" id="IPR036097">
    <property type="entry name" value="HisK_dim/P_sf"/>
</dbReference>